<name>A0ABZ1BZF1_9FIRM</name>
<dbReference type="Gene3D" id="2.30.110.10">
    <property type="entry name" value="Electron Transport, Fmn-binding Protein, Chain A"/>
    <property type="match status" value="1"/>
</dbReference>
<keyword evidence="2" id="KW-0560">Oxidoreductase</keyword>
<proteinExistence type="inferred from homology"/>
<dbReference type="SUPFAM" id="SSF50475">
    <property type="entry name" value="FMN-binding split barrel"/>
    <property type="match status" value="1"/>
</dbReference>
<evidence type="ECO:0000313" key="5">
    <source>
        <dbReference type="Proteomes" id="UP001332192"/>
    </source>
</evidence>
<evidence type="ECO:0000259" key="3">
    <source>
        <dbReference type="SMART" id="SM00903"/>
    </source>
</evidence>
<feature type="domain" description="Flavin reductase like" evidence="3">
    <location>
        <begin position="12"/>
        <end position="160"/>
    </location>
</feature>
<accession>A0ABZ1BZF1</accession>
<dbReference type="PANTHER" id="PTHR30466:SF11">
    <property type="entry name" value="FLAVIN-DEPENDENT MONOOXYGENASE, REDUCTASE SUBUNIT HSAB"/>
    <property type="match status" value="1"/>
</dbReference>
<sequence length="162" mass="17516">MALDPQVKKQVLRKLTYGLYVVSAAQGGELAAGTVNWLSQASFTPPLVMVGLKVDSLLHAVVDRARAFAVNVLSADQKDVAQAFFRSTEVRDGRVNGYAFEPGATTGAPVLAVVPAWFEARVTDAVKRGDHTVYVAEVVHAGLRDPQARPLDMWETGWFYGG</sequence>
<dbReference type="InterPro" id="IPR050268">
    <property type="entry name" value="NADH-dep_flavin_reductase"/>
</dbReference>
<comment type="similarity">
    <text evidence="1">Belongs to the non-flavoprotein flavin reductase family.</text>
</comment>
<evidence type="ECO:0000313" key="4">
    <source>
        <dbReference type="EMBL" id="WRP17915.1"/>
    </source>
</evidence>
<gene>
    <name evidence="4" type="ORF">U7230_02565</name>
</gene>
<organism evidence="4 5">
    <name type="scientific">Carboxydichorda subterranea</name>
    <dbReference type="NCBI Taxonomy" id="3109565"/>
    <lineage>
        <taxon>Bacteria</taxon>
        <taxon>Bacillati</taxon>
        <taxon>Bacillota</taxon>
        <taxon>Limnochordia</taxon>
        <taxon>Limnochordales</taxon>
        <taxon>Geochordaceae</taxon>
        <taxon>Carboxydichorda</taxon>
    </lineage>
</organism>
<dbReference type="EMBL" id="CP141615">
    <property type="protein sequence ID" value="WRP17915.1"/>
    <property type="molecule type" value="Genomic_DNA"/>
</dbReference>
<keyword evidence="5" id="KW-1185">Reference proteome</keyword>
<dbReference type="InterPro" id="IPR012349">
    <property type="entry name" value="Split_barrel_FMN-bd"/>
</dbReference>
<dbReference type="InterPro" id="IPR002563">
    <property type="entry name" value="Flavin_Rdtase-like_dom"/>
</dbReference>
<evidence type="ECO:0000256" key="1">
    <source>
        <dbReference type="ARBA" id="ARBA00008898"/>
    </source>
</evidence>
<dbReference type="SMART" id="SM00903">
    <property type="entry name" value="Flavin_Reduct"/>
    <property type="match status" value="1"/>
</dbReference>
<evidence type="ECO:0000256" key="2">
    <source>
        <dbReference type="ARBA" id="ARBA00023002"/>
    </source>
</evidence>
<dbReference type="Proteomes" id="UP001332192">
    <property type="component" value="Chromosome"/>
</dbReference>
<reference evidence="4 5" key="1">
    <citation type="journal article" date="2024" name="Front. Microbiol.">
        <title>Novel thermophilic genera Geochorda gen. nov. and Carboxydochorda gen. nov. from the deep terrestrial subsurface reveal the ecophysiological diversity in the class Limnochordia.</title>
        <authorList>
            <person name="Karnachuk O.V."/>
            <person name="Lukina A.P."/>
            <person name="Avakyan M.R."/>
            <person name="Kadnikov V.V."/>
            <person name="Begmatov S."/>
            <person name="Beletsky A.V."/>
            <person name="Vlasova K.G."/>
            <person name="Novikov A.A."/>
            <person name="Shcherbakova V.A."/>
            <person name="Mardanov A.V."/>
            <person name="Ravin N.V."/>
        </authorList>
    </citation>
    <scope>NUCLEOTIDE SEQUENCE [LARGE SCALE GENOMIC DNA]</scope>
    <source>
        <strain evidence="4 5">L945</strain>
    </source>
</reference>
<dbReference type="Pfam" id="PF01613">
    <property type="entry name" value="Flavin_Reduct"/>
    <property type="match status" value="1"/>
</dbReference>
<protein>
    <submittedName>
        <fullName evidence="4">Flavin reductase family protein</fullName>
    </submittedName>
</protein>
<dbReference type="PANTHER" id="PTHR30466">
    <property type="entry name" value="FLAVIN REDUCTASE"/>
    <property type="match status" value="1"/>
</dbReference>